<gene>
    <name evidence="8" type="ORF">KQY15_13545</name>
</gene>
<evidence type="ECO:0000256" key="2">
    <source>
        <dbReference type="ARBA" id="ARBA00022723"/>
    </source>
</evidence>
<keyword evidence="2" id="KW-0479">Metal-binding</keyword>
<dbReference type="PROSITE" id="PS51471">
    <property type="entry name" value="FE2OG_OXY"/>
    <property type="match status" value="1"/>
</dbReference>
<dbReference type="SMART" id="SM00702">
    <property type="entry name" value="P4Hc"/>
    <property type="match status" value="1"/>
</dbReference>
<dbReference type="InterPro" id="IPR051559">
    <property type="entry name" value="HIF_prolyl_hydroxylases"/>
</dbReference>
<dbReference type="InterPro" id="IPR006620">
    <property type="entry name" value="Pro_4_hyd_alph"/>
</dbReference>
<dbReference type="Proteomes" id="UP000704611">
    <property type="component" value="Unassembled WGS sequence"/>
</dbReference>
<evidence type="ECO:0000256" key="1">
    <source>
        <dbReference type="ARBA" id="ARBA00001961"/>
    </source>
</evidence>
<dbReference type="RefSeq" id="WP_217670030.1">
    <property type="nucleotide sequence ID" value="NZ_JAHRID010000006.1"/>
</dbReference>
<keyword evidence="9" id="KW-1185">Reference proteome</keyword>
<keyword evidence="5" id="KW-0560">Oxidoreductase</keyword>
<evidence type="ECO:0000313" key="8">
    <source>
        <dbReference type="EMBL" id="MBV2130111.1"/>
    </source>
</evidence>
<name>A0ABS6MMT9_9GAMM</name>
<comment type="cofactor">
    <cofactor evidence="1">
        <name>L-ascorbate</name>
        <dbReference type="ChEBI" id="CHEBI:38290"/>
    </cofactor>
</comment>
<proteinExistence type="predicted"/>
<dbReference type="InterPro" id="IPR005123">
    <property type="entry name" value="Oxoglu/Fe-dep_dioxygenase_dom"/>
</dbReference>
<reference evidence="8 9" key="1">
    <citation type="submission" date="2021-06" db="EMBL/GenBank/DDBJ databases">
        <title>Rheinheimera indica sp. nov., isolated from deep-sea sediment.</title>
        <authorList>
            <person name="Wang Z."/>
            <person name="Zhang X.-Y."/>
        </authorList>
    </citation>
    <scope>NUCLEOTIDE SEQUENCE [LARGE SCALE GENOMIC DNA]</scope>
    <source>
        <strain evidence="8 9">SM2107</strain>
    </source>
</reference>
<accession>A0ABS6MMT9</accession>
<organism evidence="8 9">
    <name type="scientific">Arsukibacterium indicum</name>
    <dbReference type="NCBI Taxonomy" id="2848612"/>
    <lineage>
        <taxon>Bacteria</taxon>
        <taxon>Pseudomonadati</taxon>
        <taxon>Pseudomonadota</taxon>
        <taxon>Gammaproteobacteria</taxon>
        <taxon>Chromatiales</taxon>
        <taxon>Chromatiaceae</taxon>
        <taxon>Arsukibacterium</taxon>
    </lineage>
</organism>
<sequence length="216" mass="24745">MHSIVGSNAFSNSNPVIGDDNRLTQFYLQGWTEIANFLPDNLNRQLLDEVQFDADLTPAGVGRARDHTLNRQVRRDKTQWFEGKTQAQQHYLELMQQLQRQLNRQFFLGLFDFECHFACYQQGDFYQKHFDAFSGRSNRVLTTVSYLNNVNSGGELVLYGADDSVLSTIKPRAGSLVLFESERFAHEVLTAVDDRYSIAGWFRHNNSINGAIDPSR</sequence>
<feature type="domain" description="Fe2OG dioxygenase" evidence="7">
    <location>
        <begin position="106"/>
        <end position="204"/>
    </location>
</feature>
<evidence type="ECO:0000256" key="4">
    <source>
        <dbReference type="ARBA" id="ARBA00022964"/>
    </source>
</evidence>
<comment type="caution">
    <text evidence="8">The sequence shown here is derived from an EMBL/GenBank/DDBJ whole genome shotgun (WGS) entry which is preliminary data.</text>
</comment>
<keyword evidence="6" id="KW-0408">Iron</keyword>
<evidence type="ECO:0000256" key="3">
    <source>
        <dbReference type="ARBA" id="ARBA00022896"/>
    </source>
</evidence>
<dbReference type="PANTHER" id="PTHR12907:SF26">
    <property type="entry name" value="HIF PROLYL HYDROXYLASE, ISOFORM C"/>
    <property type="match status" value="1"/>
</dbReference>
<keyword evidence="4" id="KW-0223">Dioxygenase</keyword>
<evidence type="ECO:0000256" key="5">
    <source>
        <dbReference type="ARBA" id="ARBA00023002"/>
    </source>
</evidence>
<dbReference type="Pfam" id="PF13640">
    <property type="entry name" value="2OG-FeII_Oxy_3"/>
    <property type="match status" value="1"/>
</dbReference>
<keyword evidence="3" id="KW-0847">Vitamin C</keyword>
<evidence type="ECO:0000259" key="7">
    <source>
        <dbReference type="PROSITE" id="PS51471"/>
    </source>
</evidence>
<dbReference type="InterPro" id="IPR044862">
    <property type="entry name" value="Pro_4_hyd_alph_FE2OG_OXY"/>
</dbReference>
<evidence type="ECO:0000256" key="6">
    <source>
        <dbReference type="ARBA" id="ARBA00023004"/>
    </source>
</evidence>
<dbReference type="EMBL" id="JAHRID010000006">
    <property type="protein sequence ID" value="MBV2130111.1"/>
    <property type="molecule type" value="Genomic_DNA"/>
</dbReference>
<protein>
    <submittedName>
        <fullName evidence="8">2OG-Fe(II) oxygenase</fullName>
    </submittedName>
</protein>
<evidence type="ECO:0000313" key="9">
    <source>
        <dbReference type="Proteomes" id="UP000704611"/>
    </source>
</evidence>
<dbReference type="PANTHER" id="PTHR12907">
    <property type="entry name" value="EGL NINE HOMOLOG-RELATED"/>
    <property type="match status" value="1"/>
</dbReference>